<name>T0D8Q9_ALIAG</name>
<dbReference type="EMBL" id="CP080468">
    <property type="protein sequence ID" value="UNO51046.1"/>
    <property type="molecule type" value="Genomic_DNA"/>
</dbReference>
<dbReference type="AlphaFoldDB" id="T0D8Q9"/>
<proteinExistence type="predicted"/>
<keyword evidence="1" id="KW-0614">Plasmid</keyword>
<accession>T0D8Q9</accession>
<reference evidence="2" key="1">
    <citation type="journal article" date="2022" name="G3 (Bethesda)">
        <title>Unveiling the complete genome sequence of Alicyclobacillus acidoterrestris DSM 3922T, a taint-producing strain.</title>
        <authorList>
            <person name="Leonardo I.C."/>
            <person name="Barreto Crespo M.T."/>
            <person name="Gaspar F.B."/>
        </authorList>
    </citation>
    <scope>NUCLEOTIDE SEQUENCE [LARGE SCALE GENOMIC DNA]</scope>
    <source>
        <strain evidence="2">DSM 3922</strain>
    </source>
</reference>
<evidence type="ECO:0000313" key="2">
    <source>
        <dbReference type="Proteomes" id="UP000829401"/>
    </source>
</evidence>
<gene>
    <name evidence="1" type="ORF">K1I37_20945</name>
</gene>
<organism evidence="1 2">
    <name type="scientific">Alicyclobacillus acidoterrestris (strain ATCC 49025 / DSM 3922 / CIP 106132 / NCIMB 13137 / GD3B)</name>
    <dbReference type="NCBI Taxonomy" id="1356854"/>
    <lineage>
        <taxon>Bacteria</taxon>
        <taxon>Bacillati</taxon>
        <taxon>Bacillota</taxon>
        <taxon>Bacilli</taxon>
        <taxon>Bacillales</taxon>
        <taxon>Alicyclobacillaceae</taxon>
        <taxon>Alicyclobacillus</taxon>
    </lineage>
</organism>
<dbReference type="Proteomes" id="UP000829401">
    <property type="component" value="Plasmid pDSM3922.1"/>
</dbReference>
<sequence length="124" mass="14025">MFTWDDADQLEERLQIMLALKAALYTKGNEEMLIERAIEAYIEDKPNVSEVVTCGNCCKDYPVAPREMVIPERNIRFQDVPLGYCPDCKIQIGSLFLFAALERLAKQLPDGTTMSLSEALTYKG</sequence>
<evidence type="ECO:0000313" key="1">
    <source>
        <dbReference type="EMBL" id="UNO51046.1"/>
    </source>
</evidence>
<geneLocation type="plasmid" evidence="2">
    <name>pDSM3922.1</name>
</geneLocation>
<keyword evidence="2" id="KW-1185">Reference proteome</keyword>
<accession>A0A9E6ZNH6</accession>
<dbReference type="KEGG" id="aaco:K1I37_20945"/>
<protein>
    <submittedName>
        <fullName evidence="1">Uncharacterized protein</fullName>
    </submittedName>
</protein>
<dbReference type="RefSeq" id="WP_021296012.1">
    <property type="nucleotide sequence ID" value="NZ_AURB01000122.1"/>
</dbReference>